<evidence type="ECO:0000313" key="3">
    <source>
        <dbReference type="EMBL" id="RFT15730.1"/>
    </source>
</evidence>
<feature type="domain" description="Peptidase M16 C-terminal" evidence="2">
    <location>
        <begin position="193"/>
        <end position="371"/>
    </location>
</feature>
<dbReference type="InterPro" id="IPR011249">
    <property type="entry name" value="Metalloenz_LuxS/M16"/>
</dbReference>
<evidence type="ECO:0000259" key="2">
    <source>
        <dbReference type="Pfam" id="PF05193"/>
    </source>
</evidence>
<evidence type="ECO:0000313" key="4">
    <source>
        <dbReference type="Proteomes" id="UP000257323"/>
    </source>
</evidence>
<reference evidence="3 4" key="1">
    <citation type="submission" date="2018-08" db="EMBL/GenBank/DDBJ databases">
        <title>Genome analysis of the thermophilic bacterium of the candidate phylum Aminicenantes from deep subsurface aquifer revealed its physiology and ecological role.</title>
        <authorList>
            <person name="Kadnikov V.V."/>
            <person name="Mardanov A.V."/>
            <person name="Beletsky A.V."/>
            <person name="Karnachuk O.V."/>
            <person name="Ravin N.V."/>
        </authorList>
    </citation>
    <scope>NUCLEOTIDE SEQUENCE [LARGE SCALE GENOMIC DNA]</scope>
    <source>
        <strain evidence="3">BY38</strain>
    </source>
</reference>
<dbReference type="EMBL" id="QUAH01000007">
    <property type="protein sequence ID" value="RFT15730.1"/>
    <property type="molecule type" value="Genomic_DNA"/>
</dbReference>
<dbReference type="AlphaFoldDB" id="A0A3E2BLV8"/>
<dbReference type="SUPFAM" id="SSF63411">
    <property type="entry name" value="LuxS/MPP-like metallohydrolase"/>
    <property type="match status" value="2"/>
</dbReference>
<organism evidence="3 4">
    <name type="scientific">Candidatus Saccharicenans subterraneus</name>
    <dbReference type="NCBI Taxonomy" id="2508984"/>
    <lineage>
        <taxon>Bacteria</taxon>
        <taxon>Candidatus Aminicenantota</taxon>
        <taxon>Candidatus Aminicenantia</taxon>
        <taxon>Candidatus Aminicenantales</taxon>
        <taxon>Candidatus Saccharicenantaceae</taxon>
        <taxon>Candidatus Saccharicenans</taxon>
    </lineage>
</organism>
<evidence type="ECO:0000259" key="1">
    <source>
        <dbReference type="Pfam" id="PF00675"/>
    </source>
</evidence>
<dbReference type="Pfam" id="PF05193">
    <property type="entry name" value="Peptidase_M16_C"/>
    <property type="match status" value="1"/>
</dbReference>
<name>A0A3E2BLV8_9BACT</name>
<dbReference type="InterPro" id="IPR011765">
    <property type="entry name" value="Pept_M16_N"/>
</dbReference>
<dbReference type="GO" id="GO:0046872">
    <property type="term" value="F:metal ion binding"/>
    <property type="evidence" value="ECO:0007669"/>
    <property type="project" value="InterPro"/>
</dbReference>
<dbReference type="InterPro" id="IPR007863">
    <property type="entry name" value="Peptidase_M16_C"/>
</dbReference>
<protein>
    <submittedName>
        <fullName evidence="3">Peptidase M16</fullName>
    </submittedName>
</protein>
<comment type="caution">
    <text evidence="3">The sequence shown here is derived from an EMBL/GenBank/DDBJ whole genome shotgun (WGS) entry which is preliminary data.</text>
</comment>
<dbReference type="Pfam" id="PF00675">
    <property type="entry name" value="Peptidase_M16"/>
    <property type="match status" value="1"/>
</dbReference>
<sequence>MKRTIALLLFIIILYPVVTMASERLPKPEKLTLKNGLTVYYLKNPELPLVSFRVLIPGAGSAFEPEGYDGLANLTATLLLKGTRTMTAEQIAEALDFMGARLRVSDAEEYAVTYGESLTEHLPRLLQIAADCLTSPAFKEDEYKKELSRKADALKSLKDNPGSALRLYFRKAYFGDHPFGHLSSGTESSLKKMSLEEIKKFFAARYRPDLAIMAVVGDIDRKPLLDLLNKTIGQWPKPATPPLPLTIPPVPAPRGQKLVFIDKPDATQSYFSLGAIGFPVKDAIAARASLMNTLWGGRFTSWLNTELRIKRGLTYGASSGFQSWKEGGIFTASSYTKNDKIGEMLDITFDLLKKAREQGFSEEEAESARNYLLGQFPQTLETNSSKANAYLRVVYYGLGFDYYDRYLDEINTIKAADLKAAAVKLLPEKDFVLVVVGKGEEVRKILSKYGQFQEKKITDPDF</sequence>
<accession>A0A3E2BLV8</accession>
<dbReference type="Proteomes" id="UP000257323">
    <property type="component" value="Unassembled WGS sequence"/>
</dbReference>
<feature type="domain" description="Peptidase M16 N-terminal" evidence="1">
    <location>
        <begin position="43"/>
        <end position="172"/>
    </location>
</feature>
<gene>
    <name evidence="3" type="ORF">OP8BY_0105</name>
</gene>
<dbReference type="PANTHER" id="PTHR11851:SF224">
    <property type="entry name" value="PROCESSING PROTEASE"/>
    <property type="match status" value="1"/>
</dbReference>
<dbReference type="Gene3D" id="3.30.830.10">
    <property type="entry name" value="Metalloenzyme, LuxS/M16 peptidase-like"/>
    <property type="match status" value="2"/>
</dbReference>
<dbReference type="InterPro" id="IPR050361">
    <property type="entry name" value="MPP/UQCRC_Complex"/>
</dbReference>
<proteinExistence type="predicted"/>
<dbReference type="PANTHER" id="PTHR11851">
    <property type="entry name" value="METALLOPROTEASE"/>
    <property type="match status" value="1"/>
</dbReference>